<organism evidence="1 2">
    <name type="scientific">Metamycoplasma canadense</name>
    <dbReference type="NCBI Taxonomy" id="29554"/>
    <lineage>
        <taxon>Bacteria</taxon>
        <taxon>Bacillati</taxon>
        <taxon>Mycoplasmatota</taxon>
        <taxon>Mycoplasmoidales</taxon>
        <taxon>Metamycoplasmataceae</taxon>
        <taxon>Metamycoplasma</taxon>
    </lineage>
</organism>
<name>A0A077L5V5_9BACT</name>
<dbReference type="InterPro" id="IPR032675">
    <property type="entry name" value="LRR_dom_sf"/>
</dbReference>
<dbReference type="OrthoDB" id="397328at2"/>
<dbReference type="Proteomes" id="UP000031641">
    <property type="component" value="Chromosome"/>
</dbReference>
<dbReference type="AlphaFoldDB" id="A0A077L5V5"/>
<accession>A0A077L5V5</accession>
<evidence type="ECO:0000313" key="1">
    <source>
        <dbReference type="EMBL" id="BAP39382.1"/>
    </source>
</evidence>
<protein>
    <submittedName>
        <fullName evidence="1">Uncharacterized protein</fullName>
    </submittedName>
</protein>
<dbReference type="EMBL" id="AP014631">
    <property type="protein sequence ID" value="BAP39382.1"/>
    <property type="molecule type" value="Genomic_DNA"/>
</dbReference>
<dbReference type="Pfam" id="PF13306">
    <property type="entry name" value="LRR_5"/>
    <property type="match status" value="1"/>
</dbReference>
<dbReference type="KEGG" id="mcan:MCAN360_0103"/>
<dbReference type="SUPFAM" id="SSF52058">
    <property type="entry name" value="L domain-like"/>
    <property type="match status" value="1"/>
</dbReference>
<dbReference type="Gene3D" id="3.80.10.10">
    <property type="entry name" value="Ribonuclease Inhibitor"/>
    <property type="match status" value="2"/>
</dbReference>
<gene>
    <name evidence="1" type="ORF">MCAN360_0103</name>
</gene>
<sequence length="281" mass="31145">MKNTKKLFLTLASVSIPLITTISVVSCGSKEYANEFSKDFVLGPAGRDNYNRETQTLDLSKTNLDIIPQAAFSAKALLSLFSKTVASTNPKPEFVAPDGIVNFKETKINIKKIILPASLKVIGKAAFEGLGLEEVQFDISSSNLTKIESEAFANNKISKIILPISVNSIEEKAFYNNQISFINLNELKDLKKLSVGVLANNKLNNIDLKNINTIEDSALALNEFKDLELHKDISIVSEKLFFFNGNKDNIMPINLVVKNEDVKKQLTEALTKNSELNYIIK</sequence>
<dbReference type="HOGENOM" id="CLU_969155_0_0_14"/>
<reference evidence="2" key="1">
    <citation type="journal article" date="2014" name="Genome Announc.">
        <title>Complete Genome Sequence of Mycoplasma canadense Strain HAZ 360_1 from Bovine Mastitic Milk in Japan.</title>
        <authorList>
            <person name="Hata E."/>
        </authorList>
    </citation>
    <scope>NUCLEOTIDE SEQUENCE [LARGE SCALE GENOMIC DNA]</scope>
    <source>
        <strain evidence="2">HAZ360_1</strain>
    </source>
</reference>
<dbReference type="InterPro" id="IPR026906">
    <property type="entry name" value="LRR_5"/>
</dbReference>
<dbReference type="PROSITE" id="PS51257">
    <property type="entry name" value="PROKAR_LIPOPROTEIN"/>
    <property type="match status" value="1"/>
</dbReference>
<dbReference type="STRING" id="29554.MCAN360_0103"/>
<evidence type="ECO:0000313" key="2">
    <source>
        <dbReference type="Proteomes" id="UP000031641"/>
    </source>
</evidence>
<dbReference type="RefSeq" id="WP_045433245.1">
    <property type="nucleotide sequence ID" value="NZ_AP014631.1"/>
</dbReference>
<proteinExistence type="predicted"/>
<keyword evidence="2" id="KW-1185">Reference proteome</keyword>